<reference evidence="2" key="1">
    <citation type="journal article" date="2014" name="Int. J. Syst. Evol. Microbiol.">
        <title>Complete genome sequence of Corynebacterium casei LMG S-19264T (=DSM 44701T), isolated from a smear-ripened cheese.</title>
        <authorList>
            <consortium name="US DOE Joint Genome Institute (JGI-PGF)"/>
            <person name="Walter F."/>
            <person name="Albersmeier A."/>
            <person name="Kalinowski J."/>
            <person name="Ruckert C."/>
        </authorList>
    </citation>
    <scope>NUCLEOTIDE SEQUENCE</scope>
    <source>
        <strain evidence="2">KCTC 12870</strain>
    </source>
</reference>
<dbReference type="EMBL" id="BMXG01000001">
    <property type="protein sequence ID" value="GHB89695.1"/>
    <property type="molecule type" value="Genomic_DNA"/>
</dbReference>
<gene>
    <name evidence="2" type="ORF">GCM10007047_00170</name>
</gene>
<evidence type="ECO:0000313" key="3">
    <source>
        <dbReference type="Proteomes" id="UP000642829"/>
    </source>
</evidence>
<sequence>MHRVSPVILALGMSMLLAACKPKPEIQTYTVPKEQSAPRPTMPGAVPGMASADGAVTPPFAGASASGTPGMNATPALAAQVSGFQTPHWQAPADWKAKPLGSVRKGSWEITGSNGETADLSVTVFPGDVGGDLANVNRWRQQLGLTPVNAQQLDSLLQHVDFAGGHGHVVSLASPNGQAILGAILPLNGATWFFKMQGPKPLIDNQETAFLAFLKTIDFSAPANP</sequence>
<name>A0A8J3D8V9_9BACT</name>
<evidence type="ECO:0000313" key="2">
    <source>
        <dbReference type="EMBL" id="GHB89695.1"/>
    </source>
</evidence>
<proteinExistence type="predicted"/>
<dbReference type="RefSeq" id="WP_189510460.1">
    <property type="nucleotide sequence ID" value="NZ_BMXG01000001.1"/>
</dbReference>
<feature type="chain" id="PRO_5035262460" evidence="1">
    <location>
        <begin position="19"/>
        <end position="225"/>
    </location>
</feature>
<keyword evidence="1" id="KW-0732">Signal</keyword>
<dbReference type="AlphaFoldDB" id="A0A8J3D8V9"/>
<organism evidence="2 3">
    <name type="scientific">Cerasicoccus arenae</name>
    <dbReference type="NCBI Taxonomy" id="424488"/>
    <lineage>
        <taxon>Bacteria</taxon>
        <taxon>Pseudomonadati</taxon>
        <taxon>Verrucomicrobiota</taxon>
        <taxon>Opitutia</taxon>
        <taxon>Puniceicoccales</taxon>
        <taxon>Cerasicoccaceae</taxon>
        <taxon>Cerasicoccus</taxon>
    </lineage>
</organism>
<dbReference type="Proteomes" id="UP000642829">
    <property type="component" value="Unassembled WGS sequence"/>
</dbReference>
<protein>
    <submittedName>
        <fullName evidence="2">Uncharacterized protein</fullName>
    </submittedName>
</protein>
<feature type="signal peptide" evidence="1">
    <location>
        <begin position="1"/>
        <end position="18"/>
    </location>
</feature>
<dbReference type="PROSITE" id="PS51257">
    <property type="entry name" value="PROKAR_LIPOPROTEIN"/>
    <property type="match status" value="1"/>
</dbReference>
<comment type="caution">
    <text evidence="2">The sequence shown here is derived from an EMBL/GenBank/DDBJ whole genome shotgun (WGS) entry which is preliminary data.</text>
</comment>
<accession>A0A8J3D8V9</accession>
<keyword evidence="3" id="KW-1185">Reference proteome</keyword>
<evidence type="ECO:0000256" key="1">
    <source>
        <dbReference type="SAM" id="SignalP"/>
    </source>
</evidence>
<reference evidence="2" key="2">
    <citation type="submission" date="2020-09" db="EMBL/GenBank/DDBJ databases">
        <authorList>
            <person name="Sun Q."/>
            <person name="Kim S."/>
        </authorList>
    </citation>
    <scope>NUCLEOTIDE SEQUENCE</scope>
    <source>
        <strain evidence="2">KCTC 12870</strain>
    </source>
</reference>